<sequence length="144" mass="14777">MYDKTNGGLQTPARDGGSIVELTTCPDCGRALADHGIASAGPGRTRLAPCGLDVSGVTLREVAFALDGGSQRVMTDGGEDPLAEYDTDEVVTAITAIENVDGEPTVATVRDVIEAVDDSVEEAAEVVDTAWHDAAETVEGGESA</sequence>
<name>A0ABD5TCE8_9EURY</name>
<reference evidence="1 2" key="1">
    <citation type="journal article" date="2019" name="Int. J. Syst. Evol. Microbiol.">
        <title>The Global Catalogue of Microorganisms (GCM) 10K type strain sequencing project: providing services to taxonomists for standard genome sequencing and annotation.</title>
        <authorList>
            <consortium name="The Broad Institute Genomics Platform"/>
            <consortium name="The Broad Institute Genome Sequencing Center for Infectious Disease"/>
            <person name="Wu L."/>
            <person name="Ma J."/>
        </authorList>
    </citation>
    <scope>NUCLEOTIDE SEQUENCE [LARGE SCALE GENOMIC DNA]</scope>
    <source>
        <strain evidence="1 2">SYNS20</strain>
    </source>
</reference>
<evidence type="ECO:0000313" key="2">
    <source>
        <dbReference type="Proteomes" id="UP001596443"/>
    </source>
</evidence>
<evidence type="ECO:0000313" key="1">
    <source>
        <dbReference type="EMBL" id="MFC6785384.1"/>
    </source>
</evidence>
<dbReference type="AlphaFoldDB" id="A0ABD5TCE8"/>
<dbReference type="RefSeq" id="WP_284062242.1">
    <property type="nucleotide sequence ID" value="NZ_CP126158.1"/>
</dbReference>
<dbReference type="EMBL" id="JBHSWX010000012">
    <property type="protein sequence ID" value="MFC6785384.1"/>
    <property type="molecule type" value="Genomic_DNA"/>
</dbReference>
<accession>A0ABD5TCE8</accession>
<proteinExistence type="predicted"/>
<gene>
    <name evidence="1" type="ORF">ACFQFD_05170</name>
</gene>
<comment type="caution">
    <text evidence="1">The sequence shown here is derived from an EMBL/GenBank/DDBJ whole genome shotgun (WGS) entry which is preliminary data.</text>
</comment>
<organism evidence="1 2">
    <name type="scientific">Halobaculum halobium</name>
    <dbReference type="NCBI Taxonomy" id="3032281"/>
    <lineage>
        <taxon>Archaea</taxon>
        <taxon>Methanobacteriati</taxon>
        <taxon>Methanobacteriota</taxon>
        <taxon>Stenosarchaea group</taxon>
        <taxon>Halobacteria</taxon>
        <taxon>Halobacteriales</taxon>
        <taxon>Haloferacaceae</taxon>
        <taxon>Halobaculum</taxon>
    </lineage>
</organism>
<dbReference type="GeneID" id="81208414"/>
<protein>
    <submittedName>
        <fullName evidence="1">Uncharacterized protein</fullName>
    </submittedName>
</protein>
<keyword evidence="2" id="KW-1185">Reference proteome</keyword>
<dbReference type="Proteomes" id="UP001596443">
    <property type="component" value="Unassembled WGS sequence"/>
</dbReference>